<protein>
    <submittedName>
        <fullName evidence="6">Rieske 2Fe-2S domain-containing protein</fullName>
    </submittedName>
</protein>
<evidence type="ECO:0000256" key="1">
    <source>
        <dbReference type="ARBA" id="ARBA00022714"/>
    </source>
</evidence>
<dbReference type="InterPro" id="IPR017941">
    <property type="entry name" value="Rieske_2Fe-2S"/>
</dbReference>
<feature type="domain" description="Rieske" evidence="5">
    <location>
        <begin position="9"/>
        <end position="113"/>
    </location>
</feature>
<organism evidence="6 7">
    <name type="scientific">Cyanomargarita calcarea GSE-NOS-MK-12-04C</name>
    <dbReference type="NCBI Taxonomy" id="2839659"/>
    <lineage>
        <taxon>Bacteria</taxon>
        <taxon>Bacillati</taxon>
        <taxon>Cyanobacteriota</taxon>
        <taxon>Cyanophyceae</taxon>
        <taxon>Nostocales</taxon>
        <taxon>Cyanomargaritaceae</taxon>
        <taxon>Cyanomargarita</taxon>
    </lineage>
</organism>
<dbReference type="Proteomes" id="UP000729701">
    <property type="component" value="Unassembled WGS sequence"/>
</dbReference>
<dbReference type="AlphaFoldDB" id="A0A951QMH1"/>
<gene>
    <name evidence="6" type="ORF">KME60_13810</name>
</gene>
<dbReference type="EMBL" id="JAHHGZ010000013">
    <property type="protein sequence ID" value="MBW4668463.1"/>
    <property type="molecule type" value="Genomic_DNA"/>
</dbReference>
<evidence type="ECO:0000256" key="2">
    <source>
        <dbReference type="ARBA" id="ARBA00022723"/>
    </source>
</evidence>
<evidence type="ECO:0000256" key="3">
    <source>
        <dbReference type="ARBA" id="ARBA00023004"/>
    </source>
</evidence>
<dbReference type="GO" id="GO:0046872">
    <property type="term" value="F:metal ion binding"/>
    <property type="evidence" value="ECO:0007669"/>
    <property type="project" value="UniProtKB-KW"/>
</dbReference>
<keyword evidence="3" id="KW-0408">Iron</keyword>
<dbReference type="PROSITE" id="PS51296">
    <property type="entry name" value="RIESKE"/>
    <property type="match status" value="1"/>
</dbReference>
<evidence type="ECO:0000256" key="4">
    <source>
        <dbReference type="ARBA" id="ARBA00023014"/>
    </source>
</evidence>
<evidence type="ECO:0000313" key="6">
    <source>
        <dbReference type="EMBL" id="MBW4668463.1"/>
    </source>
</evidence>
<comment type="caution">
    <text evidence="6">The sequence shown here is derived from an EMBL/GenBank/DDBJ whole genome shotgun (WGS) entry which is preliminary data.</text>
</comment>
<reference evidence="6" key="1">
    <citation type="submission" date="2021-05" db="EMBL/GenBank/DDBJ databases">
        <authorList>
            <person name="Pietrasiak N."/>
            <person name="Ward R."/>
            <person name="Stajich J.E."/>
            <person name="Kurbessoian T."/>
        </authorList>
    </citation>
    <scope>NUCLEOTIDE SEQUENCE</scope>
    <source>
        <strain evidence="6">GSE-NOS-MK-12-04C</strain>
    </source>
</reference>
<dbReference type="InterPro" id="IPR036922">
    <property type="entry name" value="Rieske_2Fe-2S_sf"/>
</dbReference>
<dbReference type="Pfam" id="PF00355">
    <property type="entry name" value="Rieske"/>
    <property type="match status" value="1"/>
</dbReference>
<dbReference type="SUPFAM" id="SSF55961">
    <property type="entry name" value="Bet v1-like"/>
    <property type="match status" value="1"/>
</dbReference>
<keyword evidence="1" id="KW-0001">2Fe-2S</keyword>
<dbReference type="SUPFAM" id="SSF50022">
    <property type="entry name" value="ISP domain"/>
    <property type="match status" value="1"/>
</dbReference>
<reference evidence="6" key="2">
    <citation type="journal article" date="2022" name="Microbiol. Resour. Announc.">
        <title>Metagenome Sequencing to Explore Phylogenomics of Terrestrial Cyanobacteria.</title>
        <authorList>
            <person name="Ward R.D."/>
            <person name="Stajich J.E."/>
            <person name="Johansen J.R."/>
            <person name="Huntemann M."/>
            <person name="Clum A."/>
            <person name="Foster B."/>
            <person name="Foster B."/>
            <person name="Roux S."/>
            <person name="Palaniappan K."/>
            <person name="Varghese N."/>
            <person name="Mukherjee S."/>
            <person name="Reddy T.B.K."/>
            <person name="Daum C."/>
            <person name="Copeland A."/>
            <person name="Chen I.A."/>
            <person name="Ivanova N.N."/>
            <person name="Kyrpides N.C."/>
            <person name="Shapiro N."/>
            <person name="Eloe-Fadrosh E.A."/>
            <person name="Pietrasiak N."/>
        </authorList>
    </citation>
    <scope>NUCLEOTIDE SEQUENCE</scope>
    <source>
        <strain evidence="6">GSE-NOS-MK-12-04C</strain>
    </source>
</reference>
<sequence length="329" mass="37459">MTMLSGSPWLLAYRSMLKPNQPMKVSLQGNDYVLWQDSTGEISCLSNACPHMGAMLSEGWCQQRKDKSSVVICPFHALEFDSSGCTILPGSNKSTKSLIQPLELIVQGDFIWSYGGHEAKIPIPTIMNEIAAEYEFIGFTKNRSIKTDLLTLLLNMHDYNHQNGTHRELFEIEEVQLKQFIDNGLHSHAYVDQPRKKPTIRDILKNPGLLAMPKVLQAHLENFFPCMAVMHGESPLLSLKECHFYIPESPNSSRVFILMFMKAHTPIAHFIKRNLLQLVELVVEQDADILGKIYANTPQHIKLNNEVGMDWVRRNFETFPLVVEPNLSR</sequence>
<dbReference type="GO" id="GO:0004497">
    <property type="term" value="F:monooxygenase activity"/>
    <property type="evidence" value="ECO:0007669"/>
    <property type="project" value="UniProtKB-ARBA"/>
</dbReference>
<dbReference type="PANTHER" id="PTHR21266">
    <property type="entry name" value="IRON-SULFUR DOMAIN CONTAINING PROTEIN"/>
    <property type="match status" value="1"/>
</dbReference>
<evidence type="ECO:0000313" key="7">
    <source>
        <dbReference type="Proteomes" id="UP000729701"/>
    </source>
</evidence>
<dbReference type="GO" id="GO:0016705">
    <property type="term" value="F:oxidoreductase activity, acting on paired donors, with incorporation or reduction of molecular oxygen"/>
    <property type="evidence" value="ECO:0007669"/>
    <property type="project" value="UniProtKB-ARBA"/>
</dbReference>
<name>A0A951QMH1_9CYAN</name>
<keyword evidence="4" id="KW-0411">Iron-sulfur</keyword>
<proteinExistence type="predicted"/>
<dbReference type="GO" id="GO:0051537">
    <property type="term" value="F:2 iron, 2 sulfur cluster binding"/>
    <property type="evidence" value="ECO:0007669"/>
    <property type="project" value="UniProtKB-KW"/>
</dbReference>
<evidence type="ECO:0000259" key="5">
    <source>
        <dbReference type="PROSITE" id="PS51296"/>
    </source>
</evidence>
<dbReference type="InterPro" id="IPR050584">
    <property type="entry name" value="Cholesterol_7-desaturase"/>
</dbReference>
<accession>A0A951QMH1</accession>
<dbReference type="Gene3D" id="2.102.10.10">
    <property type="entry name" value="Rieske [2Fe-2S] iron-sulphur domain"/>
    <property type="match status" value="1"/>
</dbReference>
<keyword evidence="2" id="KW-0479">Metal-binding</keyword>
<dbReference type="PANTHER" id="PTHR21266:SF57">
    <property type="entry name" value="3-CHLOROBENZOATE-3,4-DIOXYGENASE"/>
    <property type="match status" value="1"/>
</dbReference>